<evidence type="ECO:0000256" key="1">
    <source>
        <dbReference type="ARBA" id="ARBA00005964"/>
    </source>
</evidence>
<evidence type="ECO:0000256" key="2">
    <source>
        <dbReference type="ARBA" id="ARBA00022801"/>
    </source>
</evidence>
<keyword evidence="8" id="KW-1185">Reference proteome</keyword>
<evidence type="ECO:0000259" key="6">
    <source>
        <dbReference type="Pfam" id="PF00135"/>
    </source>
</evidence>
<feature type="transmembrane region" description="Helical" evidence="5">
    <location>
        <begin position="62"/>
        <end position="82"/>
    </location>
</feature>
<evidence type="ECO:0000256" key="5">
    <source>
        <dbReference type="SAM" id="Phobius"/>
    </source>
</evidence>
<gene>
    <name evidence="7" type="ORF">GDO81_016530</name>
</gene>
<dbReference type="SUPFAM" id="SSF53474">
    <property type="entry name" value="alpha/beta-Hydrolases"/>
    <property type="match status" value="1"/>
</dbReference>
<dbReference type="PROSITE" id="PS00941">
    <property type="entry name" value="CARBOXYLESTERASE_B_2"/>
    <property type="match status" value="1"/>
</dbReference>
<keyword evidence="5" id="KW-0472">Membrane</keyword>
<dbReference type="AlphaFoldDB" id="A0AAV7ATQ8"/>
<dbReference type="Pfam" id="PF00135">
    <property type="entry name" value="COesterase"/>
    <property type="match status" value="1"/>
</dbReference>
<feature type="compositionally biased region" description="Basic and acidic residues" evidence="4">
    <location>
        <begin position="20"/>
        <end position="29"/>
    </location>
</feature>
<keyword evidence="5" id="KW-0812">Transmembrane</keyword>
<evidence type="ECO:0000313" key="8">
    <source>
        <dbReference type="Proteomes" id="UP000824782"/>
    </source>
</evidence>
<dbReference type="EC" id="3.1.1.-" evidence="3"/>
<organism evidence="7 8">
    <name type="scientific">Engystomops pustulosus</name>
    <name type="common">Tungara frog</name>
    <name type="synonym">Physalaemus pustulosus</name>
    <dbReference type="NCBI Taxonomy" id="76066"/>
    <lineage>
        <taxon>Eukaryota</taxon>
        <taxon>Metazoa</taxon>
        <taxon>Chordata</taxon>
        <taxon>Craniata</taxon>
        <taxon>Vertebrata</taxon>
        <taxon>Euteleostomi</taxon>
        <taxon>Amphibia</taxon>
        <taxon>Batrachia</taxon>
        <taxon>Anura</taxon>
        <taxon>Neobatrachia</taxon>
        <taxon>Hyloidea</taxon>
        <taxon>Leptodactylidae</taxon>
        <taxon>Leiuperinae</taxon>
        <taxon>Engystomops</taxon>
    </lineage>
</organism>
<dbReference type="Gene3D" id="3.40.50.1820">
    <property type="entry name" value="alpha/beta hydrolase"/>
    <property type="match status" value="1"/>
</dbReference>
<dbReference type="InterPro" id="IPR019819">
    <property type="entry name" value="Carboxylesterase_B_CS"/>
</dbReference>
<accession>A0AAV7ATQ8</accession>
<dbReference type="InterPro" id="IPR019826">
    <property type="entry name" value="Carboxylesterase_B_AS"/>
</dbReference>
<dbReference type="GO" id="GO:0016787">
    <property type="term" value="F:hydrolase activity"/>
    <property type="evidence" value="ECO:0007669"/>
    <property type="project" value="UniProtKB-KW"/>
</dbReference>
<dbReference type="PROSITE" id="PS00122">
    <property type="entry name" value="CARBOXYLESTERASE_B_1"/>
    <property type="match status" value="1"/>
</dbReference>
<dbReference type="InterPro" id="IPR029058">
    <property type="entry name" value="AB_hydrolase_fold"/>
</dbReference>
<evidence type="ECO:0000256" key="4">
    <source>
        <dbReference type="SAM" id="MobiDB-lite"/>
    </source>
</evidence>
<reference evidence="7" key="1">
    <citation type="thesis" date="2020" institute="ProQuest LLC" country="789 East Eisenhower Parkway, Ann Arbor, MI, USA">
        <title>Comparative Genomics and Chromosome Evolution.</title>
        <authorList>
            <person name="Mudd A.B."/>
        </authorList>
    </citation>
    <scope>NUCLEOTIDE SEQUENCE</scope>
    <source>
        <strain evidence="7">237g6f4</strain>
        <tissue evidence="7">Blood</tissue>
    </source>
</reference>
<dbReference type="Proteomes" id="UP000824782">
    <property type="component" value="Unassembled WGS sequence"/>
</dbReference>
<protein>
    <recommendedName>
        <fullName evidence="3">Carboxylic ester hydrolase</fullName>
        <ecNumber evidence="3">3.1.1.-</ecNumber>
    </recommendedName>
</protein>
<feature type="region of interest" description="Disordered" evidence="4">
    <location>
        <begin position="1"/>
        <end position="54"/>
    </location>
</feature>
<feature type="domain" description="Carboxylesterase type B" evidence="6">
    <location>
        <begin position="93"/>
        <end position="599"/>
    </location>
</feature>
<evidence type="ECO:0000313" key="7">
    <source>
        <dbReference type="EMBL" id="KAG8564627.1"/>
    </source>
</evidence>
<dbReference type="EMBL" id="WNYA01000007">
    <property type="protein sequence ID" value="KAG8564627.1"/>
    <property type="molecule type" value="Genomic_DNA"/>
</dbReference>
<evidence type="ECO:0000256" key="3">
    <source>
        <dbReference type="RuleBase" id="RU361235"/>
    </source>
</evidence>
<dbReference type="InterPro" id="IPR050309">
    <property type="entry name" value="Type-B_Carboxylest/Lipase"/>
</dbReference>
<keyword evidence="5" id="KW-1133">Transmembrane helix</keyword>
<name>A0AAV7ATQ8_ENGPU</name>
<comment type="similarity">
    <text evidence="1 3">Belongs to the type-B carboxylesterase/lipase family.</text>
</comment>
<comment type="caution">
    <text evidence="7">The sequence shown here is derived from an EMBL/GenBank/DDBJ whole genome shotgun (WGS) entry which is preliminary data.</text>
</comment>
<dbReference type="PANTHER" id="PTHR11559">
    <property type="entry name" value="CARBOXYLESTERASE"/>
    <property type="match status" value="1"/>
</dbReference>
<proteinExistence type="inferred from homology"/>
<sequence length="611" mass="68461">MHFRGTRQDGPVNTQGEVGSRSEFKHLVDSEVEDDDEDKTFFSDKDFDTEDPSCASPSYRTMAAIGGGVLMLCLVVAGLAYLSGNSACTLVDVTTSYGKVRGRHCEKVYTFKGIPYASPPVGSLRWRPPKEPTCWNDTLDAAEFKSMCAQIQPLSPKGKVMGSEDCLYLNIWTPTTDHEAKLPVMFWIHGGYLHIFSGAEPGYSPNEELTTHSQMVHVSFNYRLNGFGFMALPQLREGSPTNTSGNYGFMDQITALKWVQKNIRSFGGDPNKVTIYGQSSGGTSVMTLMVSPLAKGLFQRAIDLSGSSVFKATMEEAEEANQIFLDRTGCKDAKCLWNLNTTTILQSIPWEDEFPNWSADDLCDLPKKGKFIGPVTVVDGYVVPAPPSDVWKQKIPGYSDVPYVIGTTLQEPEFAPLYPNISKWTEEDYHWFVNSLLGTFGGNLPSEALALYPISEFCSQPERCVEKTYMTMVSDLRVSCPKNVLAQLAAETLTSPVYRYQVTYSPSCPVKINNLFSYNSWFAFHLVDIIGFFGTMEHSLGEISEDDRTFQRLIRKYFIHFAKEGTMPAEWPEYPDGTAILSTSLNIEKEYRKPQCALWEKNNMFPYAWIN</sequence>
<dbReference type="InterPro" id="IPR002018">
    <property type="entry name" value="CarbesteraseB"/>
</dbReference>
<keyword evidence="2 3" id="KW-0378">Hydrolase</keyword>